<evidence type="ECO:0000313" key="2">
    <source>
        <dbReference type="EMBL" id="MDQ0681741.1"/>
    </source>
</evidence>
<dbReference type="InterPro" id="IPR051604">
    <property type="entry name" value="Ergot_Alk_Oxidoreductase"/>
</dbReference>
<accession>A0ABU0PTM5</accession>
<dbReference type="InterPro" id="IPR016040">
    <property type="entry name" value="NAD(P)-bd_dom"/>
</dbReference>
<dbReference type="PANTHER" id="PTHR43162">
    <property type="match status" value="1"/>
</dbReference>
<evidence type="ECO:0000313" key="3">
    <source>
        <dbReference type="Proteomes" id="UP001243364"/>
    </source>
</evidence>
<protein>
    <submittedName>
        <fullName evidence="2">Uncharacterized protein YbjT (DUF2867 family)</fullName>
    </submittedName>
</protein>
<dbReference type="RefSeq" id="WP_307039911.1">
    <property type="nucleotide sequence ID" value="NZ_JAUSYA010000001.1"/>
</dbReference>
<dbReference type="Pfam" id="PF13460">
    <property type="entry name" value="NAD_binding_10"/>
    <property type="match status" value="1"/>
</dbReference>
<reference evidence="2 3" key="1">
    <citation type="submission" date="2023-07" db="EMBL/GenBank/DDBJ databases">
        <title>Comparative genomics of wheat-associated soil bacteria to identify genetic determinants of phenazine resistance.</title>
        <authorList>
            <person name="Mouncey N."/>
        </authorList>
    </citation>
    <scope>NUCLEOTIDE SEQUENCE [LARGE SCALE GENOMIC DNA]</scope>
    <source>
        <strain evidence="2 3">W4I19-2</strain>
    </source>
</reference>
<name>A0ABU0PTM5_STRAH</name>
<feature type="domain" description="NAD(P)-binding" evidence="1">
    <location>
        <begin position="6"/>
        <end position="178"/>
    </location>
</feature>
<dbReference type="Gene3D" id="3.40.50.720">
    <property type="entry name" value="NAD(P)-binding Rossmann-like Domain"/>
    <property type="match status" value="1"/>
</dbReference>
<dbReference type="SUPFAM" id="SSF51735">
    <property type="entry name" value="NAD(P)-binding Rossmann-fold domains"/>
    <property type="match status" value="1"/>
</dbReference>
<gene>
    <name evidence="2" type="ORF">QFZ56_000704</name>
</gene>
<organism evidence="2 3">
    <name type="scientific">Streptomyces achromogenes</name>
    <dbReference type="NCBI Taxonomy" id="67255"/>
    <lineage>
        <taxon>Bacteria</taxon>
        <taxon>Bacillati</taxon>
        <taxon>Actinomycetota</taxon>
        <taxon>Actinomycetes</taxon>
        <taxon>Kitasatosporales</taxon>
        <taxon>Streptomycetaceae</taxon>
        <taxon>Streptomyces</taxon>
    </lineage>
</organism>
<proteinExistence type="predicted"/>
<dbReference type="InterPro" id="IPR036291">
    <property type="entry name" value="NAD(P)-bd_dom_sf"/>
</dbReference>
<dbReference type="PANTHER" id="PTHR43162:SF1">
    <property type="entry name" value="PRESTALK A DIFFERENTIATION PROTEIN A"/>
    <property type="match status" value="1"/>
</dbReference>
<dbReference type="Proteomes" id="UP001243364">
    <property type="component" value="Unassembled WGS sequence"/>
</dbReference>
<keyword evidence="3" id="KW-1185">Reference proteome</keyword>
<evidence type="ECO:0000259" key="1">
    <source>
        <dbReference type="Pfam" id="PF13460"/>
    </source>
</evidence>
<sequence>MILITGGRGAVATRLTTLLHDAGLPVRLGSARPEDLSPPAGVPTVRLDLTDPACFPAALADVTSVFLYASSERITDFVHHAHLAGVEHVVLLSSAGVLGPDAENDPLARSHLDVENALLASPITTTILRPGSFASNASAWAWAMKAGRPISLPFPDAHTDPVHEADLAEAAHAVLVDPRHRGGRFTLSGPRSLTFTQQIDQLAAVIGRPVRAERVTREQWKREMADYIPDVYAEALLNWWESNDGKPVALTSAVEELTGHPARPFTVWAADHAADFTTA</sequence>
<dbReference type="EMBL" id="JAUSYA010000001">
    <property type="protein sequence ID" value="MDQ0681741.1"/>
    <property type="molecule type" value="Genomic_DNA"/>
</dbReference>
<comment type="caution">
    <text evidence="2">The sequence shown here is derived from an EMBL/GenBank/DDBJ whole genome shotgun (WGS) entry which is preliminary data.</text>
</comment>